<dbReference type="GO" id="GO:0006355">
    <property type="term" value="P:regulation of DNA-templated transcription"/>
    <property type="evidence" value="ECO:0007669"/>
    <property type="project" value="InterPro"/>
</dbReference>
<feature type="domain" description="Ribbon-helix-helix protein CopG" evidence="1">
    <location>
        <begin position="14"/>
        <end position="46"/>
    </location>
</feature>
<dbReference type="InterPro" id="IPR002145">
    <property type="entry name" value="CopG"/>
</dbReference>
<dbReference type="Pfam" id="PF01402">
    <property type="entry name" value="RHH_1"/>
    <property type="match status" value="1"/>
</dbReference>
<sequence length="68" mass="7589">MYQDPKRVRSHKCTVYLDEYEAAIIQAHANYAGVSRAEMMRQLMLQQAREAFGVDPTSLSSNVPVSAG</sequence>
<evidence type="ECO:0000313" key="3">
    <source>
        <dbReference type="Proteomes" id="UP000466024"/>
    </source>
</evidence>
<accession>A0A640W9P6</accession>
<proteinExistence type="predicted"/>
<organism evidence="2 3">
    <name type="scientific">Salinicola corii</name>
    <dbReference type="NCBI Taxonomy" id="2606937"/>
    <lineage>
        <taxon>Bacteria</taxon>
        <taxon>Pseudomonadati</taxon>
        <taxon>Pseudomonadota</taxon>
        <taxon>Gammaproteobacteria</taxon>
        <taxon>Oceanospirillales</taxon>
        <taxon>Halomonadaceae</taxon>
        <taxon>Salinicola</taxon>
    </lineage>
</organism>
<name>A0A640W9P6_9GAMM</name>
<evidence type="ECO:0000259" key="1">
    <source>
        <dbReference type="Pfam" id="PF01402"/>
    </source>
</evidence>
<dbReference type="RefSeq" id="WP_149436458.1">
    <property type="nucleotide sequence ID" value="NZ_VTPX01000010.1"/>
</dbReference>
<gene>
    <name evidence="2" type="ORF">F0A16_16405</name>
</gene>
<dbReference type="AlphaFoldDB" id="A0A640W9P6"/>
<evidence type="ECO:0000313" key="2">
    <source>
        <dbReference type="EMBL" id="KAA0016657.1"/>
    </source>
</evidence>
<comment type="caution">
    <text evidence="2">The sequence shown here is derived from an EMBL/GenBank/DDBJ whole genome shotgun (WGS) entry which is preliminary data.</text>
</comment>
<keyword evidence="3" id="KW-1185">Reference proteome</keyword>
<reference evidence="2 3" key="1">
    <citation type="submission" date="2019-08" db="EMBL/GenBank/DDBJ databases">
        <title>Bioinformatics analysis of the strain L3 and L5.</title>
        <authorList>
            <person name="Li X."/>
        </authorList>
    </citation>
    <scope>NUCLEOTIDE SEQUENCE [LARGE SCALE GENOMIC DNA]</scope>
    <source>
        <strain evidence="2 3">L3</strain>
    </source>
</reference>
<protein>
    <submittedName>
        <fullName evidence="2">Ribbon-helix-helix protein, CopG family</fullName>
    </submittedName>
</protein>
<dbReference type="Proteomes" id="UP000466024">
    <property type="component" value="Unassembled WGS sequence"/>
</dbReference>
<dbReference type="EMBL" id="VTPX01000010">
    <property type="protein sequence ID" value="KAA0016657.1"/>
    <property type="molecule type" value="Genomic_DNA"/>
</dbReference>